<accession>A0A109DFS4</accession>
<dbReference type="Gene3D" id="1.10.260.40">
    <property type="entry name" value="lambda repressor-like DNA-binding domains"/>
    <property type="match status" value="1"/>
</dbReference>
<dbReference type="PANTHER" id="PTHR46558:SF11">
    <property type="entry name" value="HTH-TYPE TRANSCRIPTIONAL REGULATOR XRE"/>
    <property type="match status" value="1"/>
</dbReference>
<proteinExistence type="predicted"/>
<dbReference type="InterPro" id="IPR010982">
    <property type="entry name" value="Lambda_DNA-bd_dom_sf"/>
</dbReference>
<keyword evidence="1" id="KW-0238">DNA-binding</keyword>
<dbReference type="Proteomes" id="UP000067598">
    <property type="component" value="Unassembled WGS sequence"/>
</dbReference>
<dbReference type="SUPFAM" id="SSF47413">
    <property type="entry name" value="lambda repressor-like DNA-binding domains"/>
    <property type="match status" value="1"/>
</dbReference>
<gene>
    <name evidence="3" type="ORF">AEL95_02020</name>
</gene>
<name>A0A109DFS4_9LACO</name>
<reference evidence="3 4" key="1">
    <citation type="journal article" date="2016" name="Microbiology (Mosc.)">
        <title>Comparison of Lactobacillus crispatus isolates from Lactobacillus-dominated vaginal microbiomes with isolates from microbiomes containing bacterial vaginosis-associated bacteria.</title>
        <authorList>
            <person name="Abdelmaksoud A.A."/>
            <person name="Koparde V.N."/>
            <person name="Sheth N.U."/>
            <person name="Serrano M.G."/>
            <person name="Glascock A.L."/>
            <person name="Fettweis J.M."/>
            <person name="Strauss Iii J.F."/>
            <person name="Buck G.A."/>
            <person name="Jefferson K.K."/>
        </authorList>
    </citation>
    <scope>NUCLEOTIDE SEQUENCE [LARGE SCALE GENOMIC DNA]</scope>
    <source>
        <strain evidence="3 4">VMC3</strain>
    </source>
</reference>
<dbReference type="RefSeq" id="WP_060461754.1">
    <property type="nucleotide sequence ID" value="NZ_AP025162.1"/>
</dbReference>
<dbReference type="AlphaFoldDB" id="A0A109DFS4"/>
<evidence type="ECO:0000313" key="4">
    <source>
        <dbReference type="Proteomes" id="UP000067598"/>
    </source>
</evidence>
<evidence type="ECO:0000256" key="1">
    <source>
        <dbReference type="ARBA" id="ARBA00023125"/>
    </source>
</evidence>
<protein>
    <submittedName>
        <fullName evidence="3">XRE family transcriptional regulator</fullName>
    </submittedName>
</protein>
<evidence type="ECO:0000259" key="2">
    <source>
        <dbReference type="PROSITE" id="PS50943"/>
    </source>
</evidence>
<dbReference type="SMART" id="SM00530">
    <property type="entry name" value="HTH_XRE"/>
    <property type="match status" value="1"/>
</dbReference>
<dbReference type="CDD" id="cd00093">
    <property type="entry name" value="HTH_XRE"/>
    <property type="match status" value="1"/>
</dbReference>
<organism evidence="3 4">
    <name type="scientific">Lactobacillus crispatus</name>
    <dbReference type="NCBI Taxonomy" id="47770"/>
    <lineage>
        <taxon>Bacteria</taxon>
        <taxon>Bacillati</taxon>
        <taxon>Bacillota</taxon>
        <taxon>Bacilli</taxon>
        <taxon>Lactobacillales</taxon>
        <taxon>Lactobacillaceae</taxon>
        <taxon>Lactobacillus</taxon>
    </lineage>
</organism>
<dbReference type="GO" id="GO:0003677">
    <property type="term" value="F:DNA binding"/>
    <property type="evidence" value="ECO:0007669"/>
    <property type="project" value="UniProtKB-KW"/>
</dbReference>
<dbReference type="PROSITE" id="PS50943">
    <property type="entry name" value="HTH_CROC1"/>
    <property type="match status" value="1"/>
</dbReference>
<dbReference type="InterPro" id="IPR001387">
    <property type="entry name" value="Cro/C1-type_HTH"/>
</dbReference>
<dbReference type="PATRIC" id="fig|47770.28.peg.1969"/>
<sequence length="115" mass="13170">MKDYDRKKLANNIKTLRKQKNLNQAELGKILHVSQQTIGSWETGRAIPGSDTLKILADYFQVSTDELLGRKTSGSANDTDLSEMINNARFFDGKPMDDHDKELVRDILKRIYNEK</sequence>
<feature type="domain" description="HTH cro/C1-type" evidence="2">
    <location>
        <begin position="13"/>
        <end position="67"/>
    </location>
</feature>
<dbReference type="Pfam" id="PF01381">
    <property type="entry name" value="HTH_3"/>
    <property type="match status" value="1"/>
</dbReference>
<dbReference type="PANTHER" id="PTHR46558">
    <property type="entry name" value="TRACRIPTIONAL REGULATORY PROTEIN-RELATED-RELATED"/>
    <property type="match status" value="1"/>
</dbReference>
<evidence type="ECO:0000313" key="3">
    <source>
        <dbReference type="EMBL" id="KWU04642.1"/>
    </source>
</evidence>
<dbReference type="EMBL" id="LJGP01000007">
    <property type="protein sequence ID" value="KWU04642.1"/>
    <property type="molecule type" value="Genomic_DNA"/>
</dbReference>
<comment type="caution">
    <text evidence="3">The sequence shown here is derived from an EMBL/GenBank/DDBJ whole genome shotgun (WGS) entry which is preliminary data.</text>
</comment>